<sequence>MESTRFVVLRGSEACYSIVRQRTKAGLWSSVRSLHNIRQASLSNRETHFILTNNESLRRTRTPRYTLYKRELRLHGTHNHSHGGAHDHVHVDLGTTIRNSGKQGVRITVIGMAANVGLTVSKGLAGWMMNSASLLADAAHSFSDLLSDFVTLYTFKMSRKEPDAIYPYGYGKYETVGTLAVSSLLIAGAFGIGIHSFELLMAALNVSGVDLVTQGASVAATATAEANSGTDILSNTTTANANVNTSTNTSSSLSHGHSHGHFYSNDGVLDPNAAWFALASVITKEWLYRATIKVGEKERSDVLVANAWHHRSDAYSSVVALVAIGGSWAGLPVLDPLGGLLVAGMIFQSGGSLMRSSLRELTDKGIGPAEITDILSAINKVKEQEQDLIDFHSIRGRKMGPFHHLDLVLQLNPQLTISQAHRIEQLVRHTIKTECKLIQEVLVHLDAEKQPPHH</sequence>
<dbReference type="Proteomes" id="UP000077315">
    <property type="component" value="Unassembled WGS sequence"/>
</dbReference>
<evidence type="ECO:0000256" key="3">
    <source>
        <dbReference type="ARBA" id="ARBA00022692"/>
    </source>
</evidence>
<dbReference type="RefSeq" id="XP_018290263.1">
    <property type="nucleotide sequence ID" value="XM_018443537.1"/>
</dbReference>
<evidence type="ECO:0000256" key="1">
    <source>
        <dbReference type="ARBA" id="ARBA00004141"/>
    </source>
</evidence>
<dbReference type="OrthoDB" id="435980at2759"/>
<dbReference type="GO" id="GO:0016020">
    <property type="term" value="C:membrane"/>
    <property type="evidence" value="ECO:0007669"/>
    <property type="project" value="UniProtKB-SubCell"/>
</dbReference>
<keyword evidence="3" id="KW-0812">Transmembrane</keyword>
<evidence type="ECO:0000313" key="9">
    <source>
        <dbReference type="Proteomes" id="UP000077315"/>
    </source>
</evidence>
<dbReference type="InterPro" id="IPR058533">
    <property type="entry name" value="Cation_efflux_TM"/>
</dbReference>
<dbReference type="AlphaFoldDB" id="A0A162U489"/>
<keyword evidence="4" id="KW-1133">Transmembrane helix</keyword>
<dbReference type="InterPro" id="IPR027470">
    <property type="entry name" value="Cation_efflux_CTD"/>
</dbReference>
<evidence type="ECO:0000313" key="8">
    <source>
        <dbReference type="EMBL" id="OAD72223.1"/>
    </source>
</evidence>
<dbReference type="Pfam" id="PF01545">
    <property type="entry name" value="Cation_efflux"/>
    <property type="match status" value="2"/>
</dbReference>
<dbReference type="InterPro" id="IPR050291">
    <property type="entry name" value="CDF_Transporter"/>
</dbReference>
<dbReference type="InterPro" id="IPR002524">
    <property type="entry name" value="Cation_efflux"/>
</dbReference>
<feature type="domain" description="Cation efflux protein transmembrane" evidence="6">
    <location>
        <begin position="273"/>
        <end position="361"/>
    </location>
</feature>
<dbReference type="Gene3D" id="3.30.70.1350">
    <property type="entry name" value="Cation efflux protein, cytoplasmic domain"/>
    <property type="match status" value="1"/>
</dbReference>
<keyword evidence="5" id="KW-0472">Membrane</keyword>
<evidence type="ECO:0000256" key="2">
    <source>
        <dbReference type="ARBA" id="ARBA00022448"/>
    </source>
</evidence>
<dbReference type="GO" id="GO:0030003">
    <property type="term" value="P:intracellular monoatomic cation homeostasis"/>
    <property type="evidence" value="ECO:0007669"/>
    <property type="project" value="UniProtKB-ARBA"/>
</dbReference>
<dbReference type="PANTHER" id="PTHR43840:SF15">
    <property type="entry name" value="MITOCHONDRIAL METAL TRANSPORTER 1-RELATED"/>
    <property type="match status" value="1"/>
</dbReference>
<gene>
    <name evidence="8" type="ORF">PHYBLDRAFT_80015</name>
</gene>
<keyword evidence="9" id="KW-1185">Reference proteome</keyword>
<name>A0A162U489_PHYB8</name>
<dbReference type="Gene3D" id="1.20.1510.10">
    <property type="entry name" value="Cation efflux protein transmembrane domain"/>
    <property type="match status" value="1"/>
</dbReference>
<feature type="domain" description="Cation efflux protein cytoplasmic" evidence="7">
    <location>
        <begin position="375"/>
        <end position="447"/>
    </location>
</feature>
<dbReference type="PANTHER" id="PTHR43840">
    <property type="entry name" value="MITOCHONDRIAL METAL TRANSPORTER 1-RELATED"/>
    <property type="match status" value="1"/>
</dbReference>
<protein>
    <submittedName>
        <fullName evidence="8">Uncharacterized protein</fullName>
    </submittedName>
</protein>
<comment type="subcellular location">
    <subcellularLocation>
        <location evidence="1">Membrane</location>
        <topology evidence="1">Multi-pass membrane protein</topology>
    </subcellularLocation>
</comment>
<proteinExistence type="predicted"/>
<dbReference type="GeneID" id="29004442"/>
<organism evidence="8 9">
    <name type="scientific">Phycomyces blakesleeanus (strain ATCC 8743b / DSM 1359 / FGSC 10004 / NBRC 33097 / NRRL 1555)</name>
    <dbReference type="NCBI Taxonomy" id="763407"/>
    <lineage>
        <taxon>Eukaryota</taxon>
        <taxon>Fungi</taxon>
        <taxon>Fungi incertae sedis</taxon>
        <taxon>Mucoromycota</taxon>
        <taxon>Mucoromycotina</taxon>
        <taxon>Mucoromycetes</taxon>
        <taxon>Mucorales</taxon>
        <taxon>Phycomycetaceae</taxon>
        <taxon>Phycomyces</taxon>
    </lineage>
</organism>
<accession>A0A162U489</accession>
<dbReference type="InterPro" id="IPR027469">
    <property type="entry name" value="Cation_efflux_TMD_sf"/>
</dbReference>
<evidence type="ECO:0000256" key="5">
    <source>
        <dbReference type="ARBA" id="ARBA00023136"/>
    </source>
</evidence>
<dbReference type="SUPFAM" id="SSF160240">
    <property type="entry name" value="Cation efflux protein cytoplasmic domain-like"/>
    <property type="match status" value="1"/>
</dbReference>
<evidence type="ECO:0000259" key="6">
    <source>
        <dbReference type="Pfam" id="PF01545"/>
    </source>
</evidence>
<dbReference type="SUPFAM" id="SSF161111">
    <property type="entry name" value="Cation efflux protein transmembrane domain-like"/>
    <property type="match status" value="2"/>
</dbReference>
<dbReference type="GO" id="GO:0098771">
    <property type="term" value="P:inorganic ion homeostasis"/>
    <property type="evidence" value="ECO:0007669"/>
    <property type="project" value="UniProtKB-ARBA"/>
</dbReference>
<dbReference type="EMBL" id="KV440984">
    <property type="protein sequence ID" value="OAD72223.1"/>
    <property type="molecule type" value="Genomic_DNA"/>
</dbReference>
<reference evidence="9" key="1">
    <citation type="submission" date="2015-06" db="EMBL/GenBank/DDBJ databases">
        <title>Expansion of signal transduction pathways in fungi by whole-genome duplication.</title>
        <authorList>
            <consortium name="DOE Joint Genome Institute"/>
            <person name="Corrochano L.M."/>
            <person name="Kuo A."/>
            <person name="Marcet-Houben M."/>
            <person name="Polaino S."/>
            <person name="Salamov A."/>
            <person name="Villalobos J.M."/>
            <person name="Alvarez M.I."/>
            <person name="Avalos J."/>
            <person name="Benito E.P."/>
            <person name="Benoit I."/>
            <person name="Burger G."/>
            <person name="Camino L.P."/>
            <person name="Canovas D."/>
            <person name="Cerda-Olmedo E."/>
            <person name="Cheng J.-F."/>
            <person name="Dominguez A."/>
            <person name="Elias M."/>
            <person name="Eslava A.P."/>
            <person name="Glaser F."/>
            <person name="Grimwood J."/>
            <person name="Gutierrez G."/>
            <person name="Heitman J."/>
            <person name="Henrissat B."/>
            <person name="Iturriaga E.A."/>
            <person name="Lang B.F."/>
            <person name="Lavin J.L."/>
            <person name="Lee S."/>
            <person name="Li W."/>
            <person name="Lindquist E."/>
            <person name="Lopez-Garcia S."/>
            <person name="Luque E.M."/>
            <person name="Marcos A.T."/>
            <person name="Martin J."/>
            <person name="McCluskey K."/>
            <person name="Medina H.R."/>
            <person name="Miralles-Duran A."/>
            <person name="Miyazaki A."/>
            <person name="Munoz-Torres E."/>
            <person name="Oguiza J.A."/>
            <person name="Ohm R."/>
            <person name="Olmedo M."/>
            <person name="Orejas M."/>
            <person name="Ortiz-Castellanos L."/>
            <person name="Pisabarro A.G."/>
            <person name="Rodriguez-Romero J."/>
            <person name="Ruiz-Herrera J."/>
            <person name="Ruiz-Vazquez R."/>
            <person name="Sanz C."/>
            <person name="Schackwitz W."/>
            <person name="Schmutz J."/>
            <person name="Shahriari M."/>
            <person name="Shelest E."/>
            <person name="Silva-Franco F."/>
            <person name="Soanes D."/>
            <person name="Syed K."/>
            <person name="Tagua V.G."/>
            <person name="Talbot N.J."/>
            <person name="Thon M."/>
            <person name="De vries R.P."/>
            <person name="Wiebenga A."/>
            <person name="Yadav J.S."/>
            <person name="Braun E.L."/>
            <person name="Baker S."/>
            <person name="Garre V."/>
            <person name="Horwitz B."/>
            <person name="Torres-Martinez S."/>
            <person name="Idnurm A."/>
            <person name="Herrera-Estrella A."/>
            <person name="Gabaldon T."/>
            <person name="Grigoriev I.V."/>
        </authorList>
    </citation>
    <scope>NUCLEOTIDE SEQUENCE [LARGE SCALE GENOMIC DNA]</scope>
    <source>
        <strain evidence="9">NRRL 1555(-)</strain>
    </source>
</reference>
<dbReference type="VEuPathDB" id="FungiDB:PHYBLDRAFT_80015"/>
<dbReference type="FunCoup" id="A0A162U489">
    <property type="interactions" value="59"/>
</dbReference>
<dbReference type="GO" id="GO:0008324">
    <property type="term" value="F:monoatomic cation transmembrane transporter activity"/>
    <property type="evidence" value="ECO:0007669"/>
    <property type="project" value="InterPro"/>
</dbReference>
<dbReference type="InParanoid" id="A0A162U489"/>
<dbReference type="STRING" id="763407.A0A162U489"/>
<dbReference type="Pfam" id="PF16916">
    <property type="entry name" value="ZT_dimer"/>
    <property type="match status" value="1"/>
</dbReference>
<evidence type="ECO:0000259" key="7">
    <source>
        <dbReference type="Pfam" id="PF16916"/>
    </source>
</evidence>
<dbReference type="InterPro" id="IPR036837">
    <property type="entry name" value="Cation_efflux_CTD_sf"/>
</dbReference>
<evidence type="ECO:0000256" key="4">
    <source>
        <dbReference type="ARBA" id="ARBA00022989"/>
    </source>
</evidence>
<dbReference type="NCBIfam" id="TIGR01297">
    <property type="entry name" value="CDF"/>
    <property type="match status" value="1"/>
</dbReference>
<feature type="domain" description="Cation efflux protein transmembrane" evidence="6">
    <location>
        <begin position="110"/>
        <end position="201"/>
    </location>
</feature>
<keyword evidence="2" id="KW-0813">Transport</keyword>